<dbReference type="PROSITE" id="PS50005">
    <property type="entry name" value="TPR"/>
    <property type="match status" value="1"/>
</dbReference>
<evidence type="ECO:0000256" key="2">
    <source>
        <dbReference type="SAM" id="MobiDB-lite"/>
    </source>
</evidence>
<dbReference type="SMART" id="SM00028">
    <property type="entry name" value="TPR"/>
    <property type="match status" value="2"/>
</dbReference>
<feature type="compositionally biased region" description="Basic and acidic residues" evidence="2">
    <location>
        <begin position="213"/>
        <end position="223"/>
    </location>
</feature>
<feature type="repeat" description="TPR" evidence="1">
    <location>
        <begin position="526"/>
        <end position="559"/>
    </location>
</feature>
<evidence type="ECO:0000256" key="1">
    <source>
        <dbReference type="PROSITE-ProRule" id="PRU00339"/>
    </source>
</evidence>
<feature type="region of interest" description="Disordered" evidence="2">
    <location>
        <begin position="210"/>
        <end position="250"/>
    </location>
</feature>
<sequence>MGAVRTPRASLGLAGGVGAMDARAAGDDAGGVSGEIEALRRSAMASSDDGRLEALSNLGHKLAWLCRIKYLDWWSPAGPRAEDAGRNRNASTSSDVDAGDEVGRYVPKTPAAEALLALLVFLDEERSLVAPKGRSKHQLVRSAVLPLLLYAGRAKGACEFLSVAENASGCHEGIDTFVRWELLACACIEAKLPGRAVRVTRSLLDEGFELPEAEERTSRHEGCGGDDDGGPTASRAPNREDDPLSSLFQPSDGARKVRLLLLACRAKLDEHRMQMREHAFNGGSGAAVATGWAEKALDLCKADPNGLGHLRESCATAYAGCILETLSRGHQGNPSCSPPREVHDRALLECESELRRVVHSQNARSPNPIATYLLALTYVRRGKRQEAMELLSGLQHSNSSAQVFMTSLLAVLHATQKRTAKGFNMLERLLCQLEALGGGNENLEKQFFVHRVQLKFSIFKRGATTMFQRGRHRDHEDLLDALEARGRARLASLLAAELAMHHSFCQKFDRARVLAERAVQIDPSCPLAHHALGTIHEGRSEYGEALRKYEEAMAMCPQYGPSALASALIWEYQMDDYTWHARDLCEDALKWNLDDCEARLALGRLMEQLGERESSKALIATGLREIGEMPCVPLYEFPIVLWEDDLSLDCFSF</sequence>
<dbReference type="AlphaFoldDB" id="A0AAX4PH99"/>
<keyword evidence="4" id="KW-1185">Reference proteome</keyword>
<dbReference type="EMBL" id="CP151512">
    <property type="protein sequence ID" value="WZN65562.1"/>
    <property type="molecule type" value="Genomic_DNA"/>
</dbReference>
<reference evidence="3 4" key="1">
    <citation type="submission" date="2024-03" db="EMBL/GenBank/DDBJ databases">
        <title>Complete genome sequence of the green alga Chloropicon roscoffensis RCC1871.</title>
        <authorList>
            <person name="Lemieux C."/>
            <person name="Pombert J.-F."/>
            <person name="Otis C."/>
            <person name="Turmel M."/>
        </authorList>
    </citation>
    <scope>NUCLEOTIDE SEQUENCE [LARGE SCALE GENOMIC DNA]</scope>
    <source>
        <strain evidence="3 4">RCC1871</strain>
    </source>
</reference>
<accession>A0AAX4PH99</accession>
<proteinExistence type="predicted"/>
<dbReference type="InterPro" id="IPR011990">
    <property type="entry name" value="TPR-like_helical_dom_sf"/>
</dbReference>
<feature type="region of interest" description="Disordered" evidence="2">
    <location>
        <begin position="81"/>
        <end position="102"/>
    </location>
</feature>
<name>A0AAX4PH99_9CHLO</name>
<protein>
    <submittedName>
        <fullName evidence="3">TPR_REGION domain-containing protein</fullName>
    </submittedName>
</protein>
<evidence type="ECO:0000313" key="4">
    <source>
        <dbReference type="Proteomes" id="UP001472866"/>
    </source>
</evidence>
<dbReference type="InterPro" id="IPR019734">
    <property type="entry name" value="TPR_rpt"/>
</dbReference>
<keyword evidence="1" id="KW-0802">TPR repeat</keyword>
<organism evidence="3 4">
    <name type="scientific">Chloropicon roscoffensis</name>
    <dbReference type="NCBI Taxonomy" id="1461544"/>
    <lineage>
        <taxon>Eukaryota</taxon>
        <taxon>Viridiplantae</taxon>
        <taxon>Chlorophyta</taxon>
        <taxon>Chloropicophyceae</taxon>
        <taxon>Chloropicales</taxon>
        <taxon>Chloropicaceae</taxon>
        <taxon>Chloropicon</taxon>
    </lineage>
</organism>
<dbReference type="Gene3D" id="1.25.40.10">
    <property type="entry name" value="Tetratricopeptide repeat domain"/>
    <property type="match status" value="1"/>
</dbReference>
<evidence type="ECO:0000313" key="3">
    <source>
        <dbReference type="EMBL" id="WZN65562.1"/>
    </source>
</evidence>
<dbReference type="SUPFAM" id="SSF48452">
    <property type="entry name" value="TPR-like"/>
    <property type="match status" value="1"/>
</dbReference>
<gene>
    <name evidence="3" type="ORF">HKI87_12g71220</name>
</gene>
<dbReference type="Proteomes" id="UP001472866">
    <property type="component" value="Chromosome 12"/>
</dbReference>